<evidence type="ECO:0000313" key="2">
    <source>
        <dbReference type="EMBL" id="RYR38881.1"/>
    </source>
</evidence>
<sequence length="157" mass="17965">MFKEEILGFARFLPLLLALLVLCSSLSALVLRSPLHRACSLILNAATRFYRCRYTRMLVSELSVILVSIVQMEMCGIFQMELRKQLLFLRILEALCFNRKKRLAETKEAAKVLRFGSVVPISPSDFVQEVSQAPSDIWVVVIFYKDGYNVKDIMSPQ</sequence>
<dbReference type="Proteomes" id="UP000289738">
    <property type="component" value="Chromosome A09"/>
</dbReference>
<proteinExistence type="inferred from homology"/>
<dbReference type="GO" id="GO:0006457">
    <property type="term" value="P:protein folding"/>
    <property type="evidence" value="ECO:0007669"/>
    <property type="project" value="TreeGrafter"/>
</dbReference>
<evidence type="ECO:0000256" key="1">
    <source>
        <dbReference type="ARBA" id="ARBA00009686"/>
    </source>
</evidence>
<dbReference type="SUPFAM" id="SSF52833">
    <property type="entry name" value="Thioredoxin-like"/>
    <property type="match status" value="1"/>
</dbReference>
<dbReference type="InterPro" id="IPR051498">
    <property type="entry name" value="Phosducin-like_chap/apop_reg"/>
</dbReference>
<dbReference type="Gene3D" id="3.40.30.10">
    <property type="entry name" value="Glutaredoxin"/>
    <property type="match status" value="1"/>
</dbReference>
<evidence type="ECO:0000313" key="3">
    <source>
        <dbReference type="Proteomes" id="UP000289738"/>
    </source>
</evidence>
<gene>
    <name evidence="2" type="ORF">Ahy_A09g044166</name>
</gene>
<reference evidence="2 3" key="1">
    <citation type="submission" date="2019-01" db="EMBL/GenBank/DDBJ databases">
        <title>Sequencing of cultivated peanut Arachis hypogaea provides insights into genome evolution and oil improvement.</title>
        <authorList>
            <person name="Chen X."/>
        </authorList>
    </citation>
    <scope>NUCLEOTIDE SEQUENCE [LARGE SCALE GENOMIC DNA]</scope>
    <source>
        <strain evidence="3">cv. Fuhuasheng</strain>
        <tissue evidence="2">Leaves</tissue>
    </source>
</reference>
<name>A0A445BJV8_ARAHY</name>
<keyword evidence="3" id="KW-1185">Reference proteome</keyword>
<dbReference type="STRING" id="3818.A0A445BJV8"/>
<comment type="caution">
    <text evidence="2">The sequence shown here is derived from an EMBL/GenBank/DDBJ whole genome shotgun (WGS) entry which is preliminary data.</text>
</comment>
<dbReference type="AlphaFoldDB" id="A0A445BJV8"/>
<protein>
    <submittedName>
        <fullName evidence="2">Uncharacterized protein</fullName>
    </submittedName>
</protein>
<dbReference type="GO" id="GO:0005737">
    <property type="term" value="C:cytoplasm"/>
    <property type="evidence" value="ECO:0007669"/>
    <property type="project" value="TreeGrafter"/>
</dbReference>
<dbReference type="PANTHER" id="PTHR45809">
    <property type="entry name" value="VIRAL IAP-ASSOCIATED FACTOR HOMOLOG"/>
    <property type="match status" value="1"/>
</dbReference>
<dbReference type="InterPro" id="IPR036249">
    <property type="entry name" value="Thioredoxin-like_sf"/>
</dbReference>
<dbReference type="PANTHER" id="PTHR45809:SF3">
    <property type="entry name" value="VIRAL IAP-ASSOCIATED FACTOR HOMOLOG"/>
    <property type="match status" value="1"/>
</dbReference>
<dbReference type="EMBL" id="SDMP01000009">
    <property type="protein sequence ID" value="RYR38881.1"/>
    <property type="molecule type" value="Genomic_DNA"/>
</dbReference>
<accession>A0A445BJV8</accession>
<comment type="similarity">
    <text evidence="1">Belongs to the phosducin family.</text>
</comment>
<organism evidence="2 3">
    <name type="scientific">Arachis hypogaea</name>
    <name type="common">Peanut</name>
    <dbReference type="NCBI Taxonomy" id="3818"/>
    <lineage>
        <taxon>Eukaryota</taxon>
        <taxon>Viridiplantae</taxon>
        <taxon>Streptophyta</taxon>
        <taxon>Embryophyta</taxon>
        <taxon>Tracheophyta</taxon>
        <taxon>Spermatophyta</taxon>
        <taxon>Magnoliopsida</taxon>
        <taxon>eudicotyledons</taxon>
        <taxon>Gunneridae</taxon>
        <taxon>Pentapetalae</taxon>
        <taxon>rosids</taxon>
        <taxon>fabids</taxon>
        <taxon>Fabales</taxon>
        <taxon>Fabaceae</taxon>
        <taxon>Papilionoideae</taxon>
        <taxon>50 kb inversion clade</taxon>
        <taxon>dalbergioids sensu lato</taxon>
        <taxon>Dalbergieae</taxon>
        <taxon>Pterocarpus clade</taxon>
        <taxon>Arachis</taxon>
    </lineage>
</organism>